<dbReference type="PANTHER" id="PTHR30404">
    <property type="entry name" value="N-ACETYLMURAMOYL-L-ALANINE AMIDASE"/>
    <property type="match status" value="1"/>
</dbReference>
<evidence type="ECO:0000313" key="5">
    <source>
        <dbReference type="EMBL" id="MBD0851879.1"/>
    </source>
</evidence>
<comment type="caution">
    <text evidence="5">The sequence shown here is derived from an EMBL/GenBank/DDBJ whole genome shotgun (WGS) entry which is preliminary data.</text>
</comment>
<evidence type="ECO:0000256" key="2">
    <source>
        <dbReference type="ARBA" id="ARBA00011901"/>
    </source>
</evidence>
<dbReference type="RefSeq" id="WP_188314998.1">
    <property type="nucleotide sequence ID" value="NZ_JABTCG010000005.1"/>
</dbReference>
<comment type="catalytic activity">
    <reaction evidence="1">
        <text>Hydrolyzes the link between N-acetylmuramoyl residues and L-amino acid residues in certain cell-wall glycopeptides.</text>
        <dbReference type="EC" id="3.5.1.28"/>
    </reaction>
</comment>
<gene>
    <name evidence="5" type="ORF">HPE63_14445</name>
</gene>
<proteinExistence type="predicted"/>
<accession>A0ABR7VIJ8</accession>
<dbReference type="Proteomes" id="UP000598350">
    <property type="component" value="Unassembled WGS sequence"/>
</dbReference>
<name>A0ABR7VIJ8_9FLAO</name>
<evidence type="ECO:0000313" key="6">
    <source>
        <dbReference type="Proteomes" id="UP000598350"/>
    </source>
</evidence>
<organism evidence="5 6">
    <name type="scientific">Maribacter arenosus</name>
    <dbReference type="NCBI Taxonomy" id="1854708"/>
    <lineage>
        <taxon>Bacteria</taxon>
        <taxon>Pseudomonadati</taxon>
        <taxon>Bacteroidota</taxon>
        <taxon>Flavobacteriia</taxon>
        <taxon>Flavobacteriales</taxon>
        <taxon>Flavobacteriaceae</taxon>
        <taxon>Maribacter</taxon>
    </lineage>
</organism>
<dbReference type="EMBL" id="JABTCG010000005">
    <property type="protein sequence ID" value="MBD0851879.1"/>
    <property type="molecule type" value="Genomic_DNA"/>
</dbReference>
<dbReference type="Pfam" id="PF01520">
    <property type="entry name" value="Amidase_3"/>
    <property type="match status" value="1"/>
</dbReference>
<keyword evidence="6" id="KW-1185">Reference proteome</keyword>
<reference evidence="5 6" key="1">
    <citation type="submission" date="2020-05" db="EMBL/GenBank/DDBJ databases">
        <title>The draft genome sequence of Maribacter arenosus CAU 1321.</title>
        <authorList>
            <person name="Mu L."/>
        </authorList>
    </citation>
    <scope>NUCLEOTIDE SEQUENCE [LARGE SCALE GENOMIC DNA]</scope>
    <source>
        <strain evidence="5 6">CAU 1321</strain>
    </source>
</reference>
<protein>
    <recommendedName>
        <fullName evidence="2">N-acetylmuramoyl-L-alanine amidase</fullName>
        <ecNumber evidence="2">3.5.1.28</ecNumber>
    </recommendedName>
</protein>
<sequence>MRVPIIFFICLLMLSNNNTIGQTLTAGRKVVVLDAGHGGTDSGTVSEDGLQEKDVVLDIVQQMKVWNKILLESKYDIYLTRRKDTLISLTDRTKLVKHLKPDVFISLHCNHINDTNIQGIEIYTYYNNEPSEMYAQTILNELNQNLGFMTKKPKKGNFQVLRETKEHCPALLLELGYLSNSSESYYLKDSQNRKALALSILMSI</sequence>
<dbReference type="PANTHER" id="PTHR30404:SF0">
    <property type="entry name" value="N-ACETYLMURAMOYL-L-ALANINE AMIDASE AMIC"/>
    <property type="match status" value="1"/>
</dbReference>
<dbReference type="InterPro" id="IPR050695">
    <property type="entry name" value="N-acetylmuramoyl_amidase_3"/>
</dbReference>
<evidence type="ECO:0000256" key="3">
    <source>
        <dbReference type="ARBA" id="ARBA00022801"/>
    </source>
</evidence>
<dbReference type="SMART" id="SM00646">
    <property type="entry name" value="Ami_3"/>
    <property type="match status" value="1"/>
</dbReference>
<dbReference type="Gene3D" id="3.40.630.40">
    <property type="entry name" value="Zn-dependent exopeptidases"/>
    <property type="match status" value="1"/>
</dbReference>
<keyword evidence="3" id="KW-0378">Hydrolase</keyword>
<evidence type="ECO:0000256" key="1">
    <source>
        <dbReference type="ARBA" id="ARBA00001561"/>
    </source>
</evidence>
<dbReference type="SUPFAM" id="SSF53187">
    <property type="entry name" value="Zn-dependent exopeptidases"/>
    <property type="match status" value="1"/>
</dbReference>
<feature type="domain" description="MurNAc-LAA" evidence="4">
    <location>
        <begin position="93"/>
        <end position="204"/>
    </location>
</feature>
<dbReference type="InterPro" id="IPR002508">
    <property type="entry name" value="MurNAc-LAA_cat"/>
</dbReference>
<dbReference type="CDD" id="cd02696">
    <property type="entry name" value="MurNAc-LAA"/>
    <property type="match status" value="1"/>
</dbReference>
<evidence type="ECO:0000259" key="4">
    <source>
        <dbReference type="SMART" id="SM00646"/>
    </source>
</evidence>
<dbReference type="EC" id="3.5.1.28" evidence="2"/>